<dbReference type="Pfam" id="PF14111">
    <property type="entry name" value="DUF4283"/>
    <property type="match status" value="1"/>
</dbReference>
<dbReference type="Proteomes" id="UP000829196">
    <property type="component" value="Unassembled WGS sequence"/>
</dbReference>
<dbReference type="EMBL" id="JAGYWB010000005">
    <property type="protein sequence ID" value="KAI0523207.1"/>
    <property type="molecule type" value="Genomic_DNA"/>
</dbReference>
<organism evidence="3 4">
    <name type="scientific">Dendrobium nobile</name>
    <name type="common">Orchid</name>
    <dbReference type="NCBI Taxonomy" id="94219"/>
    <lineage>
        <taxon>Eukaryota</taxon>
        <taxon>Viridiplantae</taxon>
        <taxon>Streptophyta</taxon>
        <taxon>Embryophyta</taxon>
        <taxon>Tracheophyta</taxon>
        <taxon>Spermatophyta</taxon>
        <taxon>Magnoliopsida</taxon>
        <taxon>Liliopsida</taxon>
        <taxon>Asparagales</taxon>
        <taxon>Orchidaceae</taxon>
        <taxon>Epidendroideae</taxon>
        <taxon>Malaxideae</taxon>
        <taxon>Dendrobiinae</taxon>
        <taxon>Dendrobium</taxon>
    </lineage>
</organism>
<dbReference type="InterPro" id="IPR000477">
    <property type="entry name" value="RT_dom"/>
</dbReference>
<dbReference type="Pfam" id="PF13966">
    <property type="entry name" value="zf-RVT"/>
    <property type="match status" value="1"/>
</dbReference>
<dbReference type="SUPFAM" id="SSF56219">
    <property type="entry name" value="DNase I-like"/>
    <property type="match status" value="1"/>
</dbReference>
<dbReference type="SUPFAM" id="SSF56672">
    <property type="entry name" value="DNA/RNA polymerases"/>
    <property type="match status" value="1"/>
</dbReference>
<feature type="compositionally biased region" description="Basic residues" evidence="1">
    <location>
        <begin position="269"/>
        <end position="281"/>
    </location>
</feature>
<dbReference type="InterPro" id="IPR026960">
    <property type="entry name" value="RVT-Znf"/>
</dbReference>
<evidence type="ECO:0000256" key="1">
    <source>
        <dbReference type="SAM" id="MobiDB-lite"/>
    </source>
</evidence>
<dbReference type="OrthoDB" id="1934719at2759"/>
<accession>A0A8T3BW97</accession>
<feature type="domain" description="Reverse transcriptase" evidence="2">
    <location>
        <begin position="883"/>
        <end position="1159"/>
    </location>
</feature>
<keyword evidence="4" id="KW-1185">Reference proteome</keyword>
<reference evidence="3" key="1">
    <citation type="journal article" date="2022" name="Front. Genet.">
        <title>Chromosome-Scale Assembly of the Dendrobium nobile Genome Provides Insights Into the Molecular Mechanism of the Biosynthesis of the Medicinal Active Ingredient of Dendrobium.</title>
        <authorList>
            <person name="Xu Q."/>
            <person name="Niu S.-C."/>
            <person name="Li K.-L."/>
            <person name="Zheng P.-J."/>
            <person name="Zhang X.-J."/>
            <person name="Jia Y."/>
            <person name="Liu Y."/>
            <person name="Niu Y.-X."/>
            <person name="Yu L.-H."/>
            <person name="Chen D.-F."/>
            <person name="Zhang G.-Q."/>
        </authorList>
    </citation>
    <scope>NUCLEOTIDE SEQUENCE</scope>
    <source>
        <tissue evidence="3">Leaf</tissue>
    </source>
</reference>
<evidence type="ECO:0000313" key="4">
    <source>
        <dbReference type="Proteomes" id="UP000829196"/>
    </source>
</evidence>
<dbReference type="InterPro" id="IPR036691">
    <property type="entry name" value="Endo/exonu/phosph_ase_sf"/>
</dbReference>
<dbReference type="Pfam" id="PF00078">
    <property type="entry name" value="RVT_1"/>
    <property type="match status" value="1"/>
</dbReference>
<comment type="caution">
    <text evidence="3">The sequence shown here is derived from an EMBL/GenBank/DDBJ whole genome shotgun (WGS) entry which is preliminary data.</text>
</comment>
<proteinExistence type="predicted"/>
<name>A0A8T3BW97_DENNO</name>
<dbReference type="SMR" id="A0A8T3BW97"/>
<dbReference type="InterPro" id="IPR025558">
    <property type="entry name" value="DUF4283"/>
</dbReference>
<gene>
    <name evidence="3" type="ORF">KFK09_005601</name>
</gene>
<feature type="compositionally biased region" description="Polar residues" evidence="1">
    <location>
        <begin position="282"/>
        <end position="328"/>
    </location>
</feature>
<dbReference type="InterPro" id="IPR043502">
    <property type="entry name" value="DNA/RNA_pol_sf"/>
</dbReference>
<evidence type="ECO:0000259" key="2">
    <source>
        <dbReference type="PROSITE" id="PS50878"/>
    </source>
</evidence>
<feature type="region of interest" description="Disordered" evidence="1">
    <location>
        <begin position="385"/>
        <end position="414"/>
    </location>
</feature>
<evidence type="ECO:0000313" key="3">
    <source>
        <dbReference type="EMBL" id="KAI0523207.1"/>
    </source>
</evidence>
<sequence length="1538" mass="173833">MANLSSQEEFPPLSSKSVAPVVAKTLSYSNIVASPRPGNAFKLSSSVLPDDSLEFNEVHVKAASDEWGLALVGYSIGRRPYYESLLSAMRKVWKLKGMMKLISLSDGFFMLKFSAPEDYDMALNGGVWFFLGKPFVLQKWVPNFKPVREEFTSIPIWFKILDLPLPCWTPEGISRIASKIGTPLAVDDLTAEKSRLTYARVCVQVSKDCTYPETIPISILGEPFFLKIQYEWKPIQCEHCGSIVHTPDFCPSKPQTDNPPSQPPPRGRSTSRKPPRAHSRNTKFQPVLQSAQSTDKLPSSVNDTESQKLTDQPSSSKHPDLTNSQPSKSDPPVVDIQNLDCNIETAFITIPNLNSPTEESSSSILIPQQQDKVISPNKFAILQENSNEKTHPPPSSVPDKVRNNTSSQQKASRNKVRACKDLASNLNLDLLCVLENRIHEASFSDPWFQLNHSVFQNEESCHNFNLSTSGRIWIKWDPLLIQFKPSLFTKQLISGELYRGQDLLCVLSVVYASNSVADRNLLWDNLRVIGNSINSPWLIAGDFNCCLYVHEKSGGMPLLDSHIWDFNSLKFDLGLLDLASKGLKFTWFNQRANVPIHLKLDRMLVNDKWLDTYYTSYYEVLPPNCSDHSPIALFSGQNFKAYSRFLFKNFWTNQDGFWADTLNIFSKPIRGNPIIGLYGKLKSLKESIKSREWVNSSFLSNQLASLKDQQSSCIGMLNSDPQNADLNQKLKSLNAQLSDCSSSWTNWMLQRAKLKWLAKGEDDLKFLYARIKTRRNISASTLIASEDSSIRQDLIKSITRHFEILFNAARPNHSLEAFPIPKGKVIPTHLVNLLTIPVSDVEIKEAIFHGSSNSSPGPDGFNFEFYKSTWLITGPLVCKAVKSFFSKGYLPINVKATAIALIPKSTHASNVTDFRPIALCNVFYKIISKILASRMKDIMPLIIEKNQAGFIKKRIATDNILLASEILFDFKKTAKMNLMCAKLDIRKAFDSVSREFILTRMRQKGFPLLFIQWVKACISDVHFSICIDGGLEGYFNSSSGIRQGCPLSPYLFCIAMDAFSCLIDNDTSQNRFIGIQKQGMNLSHLLYADDLLIFGDASISNCAVLKEVLKHFAMVSGLLVNHDKSQVILSSHISNHMAVCEALNLPTSSTKMIYLGLPISIKKNCKSDFQPLLNSISNHLSGWKARLLSIAGRLQYLKYTVCNKIAYWLRGTVIPKSCIKTLSRMFYNDNSPLFEFLNAKYGTPWTPALCKPSPLWVEIGKVAILIEADVGFAFKHDNIISLLWDPWFQGGSLHQAFTHHSLDSIFNHNAKVIDFLGMSGWTLPASNFGDLNVSLGSLRLITDAKQVLYWKDAASSSFSSFLKFYYKEEAIVDWRELVWHKHYALKYSIYSWIAINGGLKTAEELRKRSIFVAPNCVLCGSHFETNPHIMFECDYAFSVITYLVPVLGEFLLRPRLLQVIHYLGELDNLIKHQKELLLLTTSCAAYFLWRERNERRFNFKFRSVVTLCNTIKLAVEMKISSWKFKESLELPWKTHNGA</sequence>
<dbReference type="CDD" id="cd01650">
    <property type="entry name" value="RT_nLTR_like"/>
    <property type="match status" value="1"/>
</dbReference>
<dbReference type="PROSITE" id="PS50878">
    <property type="entry name" value="RT_POL"/>
    <property type="match status" value="1"/>
</dbReference>
<protein>
    <recommendedName>
        <fullName evidence="2">Reverse transcriptase domain-containing protein</fullName>
    </recommendedName>
</protein>
<dbReference type="PANTHER" id="PTHR19446">
    <property type="entry name" value="REVERSE TRANSCRIPTASES"/>
    <property type="match status" value="1"/>
</dbReference>
<dbReference type="Gene3D" id="3.60.10.10">
    <property type="entry name" value="Endonuclease/exonuclease/phosphatase"/>
    <property type="match status" value="1"/>
</dbReference>
<feature type="region of interest" description="Disordered" evidence="1">
    <location>
        <begin position="251"/>
        <end position="335"/>
    </location>
</feature>